<feature type="compositionally biased region" description="Basic and acidic residues" evidence="2">
    <location>
        <begin position="1142"/>
        <end position="1156"/>
    </location>
</feature>
<dbReference type="PROSITE" id="PS50916">
    <property type="entry name" value="RABBD"/>
    <property type="match status" value="1"/>
</dbReference>
<keyword evidence="5" id="KW-1185">Reference proteome</keyword>
<feature type="compositionally biased region" description="Acidic residues" evidence="2">
    <location>
        <begin position="1917"/>
        <end position="1939"/>
    </location>
</feature>
<feature type="compositionally biased region" description="Basic and acidic residues" evidence="2">
    <location>
        <begin position="844"/>
        <end position="853"/>
    </location>
</feature>
<feature type="compositionally biased region" description="Polar residues" evidence="2">
    <location>
        <begin position="1648"/>
        <end position="1667"/>
    </location>
</feature>
<feature type="compositionally biased region" description="Basic and acidic residues" evidence="2">
    <location>
        <begin position="1447"/>
        <end position="1463"/>
    </location>
</feature>
<evidence type="ECO:0000256" key="1">
    <source>
        <dbReference type="SAM" id="Coils"/>
    </source>
</evidence>
<dbReference type="RefSeq" id="XP_005378097.1">
    <property type="nucleotide sequence ID" value="XM_005378040.2"/>
</dbReference>
<dbReference type="GO" id="GO:0003334">
    <property type="term" value="P:keratinocyte development"/>
    <property type="evidence" value="ECO:0007669"/>
    <property type="project" value="Ensembl"/>
</dbReference>
<feature type="compositionally biased region" description="Basic and acidic residues" evidence="2">
    <location>
        <begin position="885"/>
        <end position="894"/>
    </location>
</feature>
<feature type="compositionally biased region" description="Polar residues" evidence="2">
    <location>
        <begin position="1485"/>
        <end position="1500"/>
    </location>
</feature>
<feature type="compositionally biased region" description="Polar residues" evidence="2">
    <location>
        <begin position="958"/>
        <end position="971"/>
    </location>
</feature>
<dbReference type="OrthoDB" id="9908998at2759"/>
<feature type="compositionally biased region" description="Low complexity" evidence="2">
    <location>
        <begin position="1886"/>
        <end position="1901"/>
    </location>
</feature>
<feature type="compositionally biased region" description="Basic and acidic residues" evidence="2">
    <location>
        <begin position="1516"/>
        <end position="1525"/>
    </location>
</feature>
<dbReference type="GO" id="GO:0005768">
    <property type="term" value="C:endosome"/>
    <property type="evidence" value="ECO:0007669"/>
    <property type="project" value="Ensembl"/>
</dbReference>
<evidence type="ECO:0000313" key="4">
    <source>
        <dbReference type="Ensembl" id="ENSCLAP00000021001.1"/>
    </source>
</evidence>
<dbReference type="GO" id="GO:0071985">
    <property type="term" value="P:multivesicular body sorting pathway"/>
    <property type="evidence" value="ECO:0007669"/>
    <property type="project" value="Ensembl"/>
</dbReference>
<feature type="compositionally biased region" description="Low complexity" evidence="2">
    <location>
        <begin position="1035"/>
        <end position="1048"/>
    </location>
</feature>
<feature type="compositionally biased region" description="Polar residues" evidence="2">
    <location>
        <begin position="1902"/>
        <end position="1912"/>
    </location>
</feature>
<feature type="coiled-coil region" evidence="1">
    <location>
        <begin position="14"/>
        <end position="45"/>
    </location>
</feature>
<evidence type="ECO:0000313" key="5">
    <source>
        <dbReference type="Proteomes" id="UP000694398"/>
    </source>
</evidence>
<organism evidence="4 5">
    <name type="scientific">Chinchilla lanigera</name>
    <name type="common">Long-tailed chinchilla</name>
    <name type="synonym">Chinchilla villidera</name>
    <dbReference type="NCBI Taxonomy" id="34839"/>
    <lineage>
        <taxon>Eukaryota</taxon>
        <taxon>Metazoa</taxon>
        <taxon>Chordata</taxon>
        <taxon>Craniata</taxon>
        <taxon>Vertebrata</taxon>
        <taxon>Euteleostomi</taxon>
        <taxon>Mammalia</taxon>
        <taxon>Eutheria</taxon>
        <taxon>Euarchontoglires</taxon>
        <taxon>Glires</taxon>
        <taxon>Rodentia</taxon>
        <taxon>Hystricomorpha</taxon>
        <taxon>Chinchillidae</taxon>
        <taxon>Chinchilla</taxon>
    </lineage>
</organism>
<feature type="compositionally biased region" description="Basic and acidic residues" evidence="2">
    <location>
        <begin position="1734"/>
        <end position="1747"/>
    </location>
</feature>
<dbReference type="Proteomes" id="UP000694398">
    <property type="component" value="Unassembled WGS sequence"/>
</dbReference>
<dbReference type="PANTHER" id="PTHR21469">
    <property type="entry name" value="EXOPHILIN-5"/>
    <property type="match status" value="1"/>
</dbReference>
<name>A0A8C2W006_CHILA</name>
<dbReference type="CTD" id="23086"/>
<feature type="compositionally biased region" description="Polar residues" evidence="2">
    <location>
        <begin position="357"/>
        <end position="375"/>
    </location>
</feature>
<dbReference type="GO" id="GO:0045921">
    <property type="term" value="P:positive regulation of exocytosis"/>
    <property type="evidence" value="ECO:0007669"/>
    <property type="project" value="Ensembl"/>
</dbReference>
<feature type="compositionally biased region" description="Basic residues" evidence="2">
    <location>
        <begin position="938"/>
        <end position="950"/>
    </location>
</feature>
<dbReference type="GO" id="GO:0050714">
    <property type="term" value="P:positive regulation of protein secretion"/>
    <property type="evidence" value="ECO:0007669"/>
    <property type="project" value="Ensembl"/>
</dbReference>
<dbReference type="GO" id="GO:0006886">
    <property type="term" value="P:intracellular protein transport"/>
    <property type="evidence" value="ECO:0007669"/>
    <property type="project" value="InterPro"/>
</dbReference>
<reference evidence="4" key="2">
    <citation type="submission" date="2025-09" db="UniProtKB">
        <authorList>
            <consortium name="Ensembl"/>
        </authorList>
    </citation>
    <scope>IDENTIFICATION</scope>
</reference>
<feature type="compositionally biased region" description="Polar residues" evidence="2">
    <location>
        <begin position="1157"/>
        <end position="1167"/>
    </location>
</feature>
<sequence length="1947" mass="217436">MTQVPRGFDFSFLNEEEARKILQVLERNEELQRAEKDRISKLQKTKRDIRWLQGVTGEWFEEIQRKKFCNETDVSQMFKQPLMYRLREERAKNDPMELQTSRSHNVTNLETTTSVPSRLSFRSSLASLFSFRKPGKEPFKLQSLGQKGCAGQGGPPVSVRGTTVETKIYNSPLKNQPADSAFVSKPAIMREGSSIPPPWEISVLENEFLQILDDLDSTLAQEQSVSSVNTGMPHNYGARTHFSRAYSTRNSNITGRHKNHYSETSNMSIYDILRPGAPREGFKTFSPRTRTIYDMYRTREPSFLEEDYVPKNTFGSTSLCFDSRQRSALAATKHFTARSLHFPAAAQSKSRFIPRNYQQSPKRTPLSSIIWNRSDSSTDRQDQEEFLRTPSPMEIDPADEYVNPRYFQGNRRYELYHSQNIYQSVHLNAPMDNAMISDTFENSENMPFYHPDNPFARSFFSSTFRRSREQQFERSSFWGHQEEHFSWSDFHQGRKPFVYSNRDFEMISTEANSAPAARGHSVPFHHWEPFAPDCGPNLFRGQEESDFHTHPLESMEISNSNENQSTPHFDTQNIYSMTGSNYHIKSSGLGRQHGSSPAEVHVHKEPYSLRIAQTLASSSKTSFPQVADDKGNSQNPTVLNSTVTLQKMIPNKPDSLPTGGRTEVTVTYSNSTDPPPLAETQLSSLVTEKNSEKESTIFILEDKQLNEVDQMHVTGDILPQYVSQTDRQTDPLPDFQKPLSQETTKNDRLSFNASTTVCSKVSPRSFAGKDTSKMYIAYQDKLNELNKGESFPGNKKPDSEASLLFTQKSRIPPSFPSPDQSYHQELKVNSEDIPDIVKNNLRHAEPLDNRSAESPEEPASLDTEGEGSSTTVFSRRSPSDTDPSLGEREEKDNGSKNQNNQFAISSLENQKSNDSPMPGNDEVCDVTPCHSYSPLKSGKGKGKGRVRRRVSYIEKLSKMNSASGPTEGSSLTEEDQSKSRPSELSTMYCTLPRKSASYLIRGRQPEGKMAAASIRNGPPPFQIKKNTDASGGKYSASEFSPSSPESMSRCSKVVSDSASVASKATATMTGGKVTRLAPVRKGPLPFFVQRAMSCPTGDLCASTGREDRARSLASDTDASAVTLSPWERVINPLEGNSSVRGGQKEFSQERTEKHAESSASGTSTFTPSDEDPFPFCTEVTEKESGKTLHKFKTTSMFSVSGDEDNVKCLEVVSIYYTLPRKPSKKFRDLVQQYTQNTNSLTESLQVDTDTFSNALEKDKVNYSTQVQSGTSSSEDLKMLVNPTQTHLSHITDSMATFQSPNRGSLGPTLQEMACAGADVSLCKGESKAREISSPNLAKTPPGAPQSKKERGETRTSEALHTSQMLPGESATEEKYEDCQQSVSAGHSGLSGLPAHSEDNSENSQTGRSSGECVGSGVAIRYTESGNRPQEDHMAIGKYDHCSGSQPREIREKTGMECQNRTDEVLSNSESQDGVLTPALHKPQSGDKTQSSEPDLQSVQSEPRKLPQGSQGVNVPEGKRGKDEMQKLAWDQTLCAGGNNKHQTNLDDLEKAENRSSIQHRLPTMPKASRKFPAKDLSPQRHVATIFSKSGSTFDYGHLSLGRRESNSLAPEPTPKSTEPRDESSLGNDRVNMEETEISSRETPRHSYNWKSNSISKLHQNELNNISESPPKHEDSKSETVDEERESGTPAQFTLTSLGDADFSDHRRRLSSPFPLEPAQKSPVGISLASRQRQQGRDLSREWEPEPHLYRSKSLKSINVHSDLPCKSHPPKVRGRHFSESTSIDNGLSRLTLEDELSANNRYSRRFKSFSELPHCDENESWALYSSKAKTGPRSASSISRPIDYGIFGKEQQLAFLENVKRSLTHGRLWKPSFLKNPGFLKDDVISSSNPSESLSSNSPSSQMPEDSLSPNEPLNIYEEEPVDSDWDTDTTTDDEYYLNENDKESEL</sequence>
<dbReference type="GO" id="GO:0031267">
    <property type="term" value="F:small GTPase binding"/>
    <property type="evidence" value="ECO:0007669"/>
    <property type="project" value="Ensembl"/>
</dbReference>
<dbReference type="GeneID" id="102006643"/>
<feature type="region of interest" description="Disordered" evidence="2">
    <location>
        <begin position="1326"/>
        <end position="1747"/>
    </location>
</feature>
<reference evidence="4" key="1">
    <citation type="submission" date="2025-08" db="UniProtKB">
        <authorList>
            <consortium name="Ensembl"/>
        </authorList>
    </citation>
    <scope>IDENTIFICATION</scope>
</reference>
<evidence type="ECO:0000259" key="3">
    <source>
        <dbReference type="PROSITE" id="PS50916"/>
    </source>
</evidence>
<dbReference type="Gene3D" id="6.10.250.3000">
    <property type="match status" value="1"/>
</dbReference>
<feature type="domain" description="RabBD" evidence="3">
    <location>
        <begin position="7"/>
        <end position="63"/>
    </location>
</feature>
<proteinExistence type="predicted"/>
<feature type="region of interest" description="Disordered" evidence="2">
    <location>
        <begin position="1010"/>
        <end position="1048"/>
    </location>
</feature>
<evidence type="ECO:0000256" key="2">
    <source>
        <dbReference type="SAM" id="MobiDB-lite"/>
    </source>
</evidence>
<feature type="compositionally biased region" description="Basic and acidic residues" evidence="2">
    <location>
        <begin position="1428"/>
        <end position="1440"/>
    </location>
</feature>
<dbReference type="InterPro" id="IPR039916">
    <property type="entry name" value="EXPH5"/>
</dbReference>
<feature type="compositionally biased region" description="Basic and acidic residues" evidence="2">
    <location>
        <begin position="1543"/>
        <end position="1553"/>
    </location>
</feature>
<feature type="compositionally biased region" description="Basic and acidic residues" evidence="2">
    <location>
        <begin position="1669"/>
        <end position="1679"/>
    </location>
</feature>
<dbReference type="GeneTree" id="ENSGT00390000011087"/>
<dbReference type="InterPro" id="IPR010911">
    <property type="entry name" value="Rab_BD"/>
</dbReference>
<feature type="region of interest" description="Disordered" evidence="2">
    <location>
        <begin position="1132"/>
        <end position="1174"/>
    </location>
</feature>
<feature type="compositionally biased region" description="Polar residues" evidence="2">
    <location>
        <begin position="1464"/>
        <end position="1473"/>
    </location>
</feature>
<feature type="compositionally biased region" description="Basic and acidic residues" evidence="2">
    <location>
        <begin position="1346"/>
        <end position="1357"/>
    </location>
</feature>
<feature type="region of interest" description="Disordered" evidence="2">
    <location>
        <begin position="844"/>
        <end position="984"/>
    </location>
</feature>
<keyword evidence="1" id="KW-0175">Coiled coil</keyword>
<feature type="compositionally biased region" description="Polar residues" evidence="2">
    <location>
        <begin position="895"/>
        <end position="915"/>
    </location>
</feature>
<feature type="region of interest" description="Disordered" evidence="2">
    <location>
        <begin position="1760"/>
        <end position="1779"/>
    </location>
</feature>
<feature type="region of interest" description="Disordered" evidence="2">
    <location>
        <begin position="357"/>
        <end position="384"/>
    </location>
</feature>
<protein>
    <submittedName>
        <fullName evidence="4">Exophilin 5</fullName>
    </submittedName>
</protein>
<accession>A0A8C2W006</accession>
<dbReference type="Ensembl" id="ENSCLAT00000021202.1">
    <property type="protein sequence ID" value="ENSCLAP00000021001.1"/>
    <property type="gene ID" value="ENSCLAG00000014388.1"/>
</dbReference>
<feature type="region of interest" description="Disordered" evidence="2">
    <location>
        <begin position="1884"/>
        <end position="1947"/>
    </location>
</feature>
<gene>
    <name evidence="4" type="primary">EXPH5</name>
</gene>
<dbReference type="OMA" id="HKNRYNE"/>
<dbReference type="PANTHER" id="PTHR21469:SF4">
    <property type="entry name" value="EXOPHILIN-5"/>
    <property type="match status" value="1"/>
</dbReference>
<feature type="compositionally biased region" description="Polar residues" evidence="2">
    <location>
        <begin position="866"/>
        <end position="882"/>
    </location>
</feature>